<dbReference type="OrthoDB" id="882166at2"/>
<evidence type="ECO:0008006" key="3">
    <source>
        <dbReference type="Google" id="ProtNLM"/>
    </source>
</evidence>
<organism evidence="1 2">
    <name type="scientific">Hymenobacter setariae</name>
    <dbReference type="NCBI Taxonomy" id="2594794"/>
    <lineage>
        <taxon>Bacteria</taxon>
        <taxon>Pseudomonadati</taxon>
        <taxon>Bacteroidota</taxon>
        <taxon>Cytophagia</taxon>
        <taxon>Cytophagales</taxon>
        <taxon>Hymenobacteraceae</taxon>
        <taxon>Hymenobacter</taxon>
    </lineage>
</organism>
<dbReference type="Proteomes" id="UP000317624">
    <property type="component" value="Unassembled WGS sequence"/>
</dbReference>
<proteinExistence type="predicted"/>
<evidence type="ECO:0000313" key="1">
    <source>
        <dbReference type="EMBL" id="TVT40637.1"/>
    </source>
</evidence>
<reference evidence="1 2" key="1">
    <citation type="submission" date="2019-07" db="EMBL/GenBank/DDBJ databases">
        <title>Hymenobacter sp. straun FUR1 Genome sequencing and assembly.</title>
        <authorList>
            <person name="Chhetri G."/>
        </authorList>
    </citation>
    <scope>NUCLEOTIDE SEQUENCE [LARGE SCALE GENOMIC DNA]</scope>
    <source>
        <strain evidence="1 2">Fur1</strain>
    </source>
</reference>
<comment type="caution">
    <text evidence="1">The sequence shown here is derived from an EMBL/GenBank/DDBJ whole genome shotgun (WGS) entry which is preliminary data.</text>
</comment>
<protein>
    <recommendedName>
        <fullName evidence="3">STAS/SEC14 domain-containing protein</fullName>
    </recommendedName>
</protein>
<gene>
    <name evidence="1" type="ORF">FNT36_14305</name>
</gene>
<evidence type="ECO:0000313" key="2">
    <source>
        <dbReference type="Proteomes" id="UP000317624"/>
    </source>
</evidence>
<keyword evidence="2" id="KW-1185">Reference proteome</keyword>
<dbReference type="AlphaFoldDB" id="A0A558BVV0"/>
<name>A0A558BVV0_9BACT</name>
<sequence length="141" mass="15835">MLLLEDSPPFLLTHNPADACLYASWRGPHTGEVTRQHYAQILQHARATQSTKLLNDALLDENGWNEIIGWLAEEYFLQLAKVGIQAIAWVLPSNPQAFCDTYQVLKRLQQPLVDTFTDAEAAYRWLHCPVVAGPIAPAKRA</sequence>
<accession>A0A558BVV0</accession>
<dbReference type="EMBL" id="VMRJ01000003">
    <property type="protein sequence ID" value="TVT40637.1"/>
    <property type="molecule type" value="Genomic_DNA"/>
</dbReference>
<dbReference type="RefSeq" id="WP_144848888.1">
    <property type="nucleotide sequence ID" value="NZ_VMRJ01000003.1"/>
</dbReference>